<evidence type="ECO:0000259" key="4">
    <source>
        <dbReference type="PROSITE" id="PS50878"/>
    </source>
</evidence>
<evidence type="ECO:0000256" key="1">
    <source>
        <dbReference type="PROSITE-ProRule" id="PRU00042"/>
    </source>
</evidence>
<dbReference type="PANTHER" id="PTHR47027:SF20">
    <property type="entry name" value="REVERSE TRANSCRIPTASE-LIKE PROTEIN WITH RNA-DIRECTED DNA POLYMERASE DOMAIN"/>
    <property type="match status" value="1"/>
</dbReference>
<sequence length="2592" mass="293529">MASPRSHASAYAAWQLRPVDGAPPERCEVATRDMLTASRTLDVETFWNQYYIPTPPSVQEESEESEPDVSPSLVDSEDIRREFGHLGRDGNEHDDISLMQKPPSDPRSLDNQPASSSQAASSTDVAVISSQPADGHLAEAVHQIVNDSCLLQFNPRTTERWPLWYRALATFFGDEAHTENDDEGPVAYLTTWFADCSVESTNEHPRTVRLDSQTSLWAHDIQHTWRDKIQTGSPVHFAWVFPKPVDAPVMRTIGHLIVYQHPNELLVPILLSFQFKALTLDGTTHAVAVVRHGISPSDLACQLKIDRVCRGRRCTLHRGAPGKKWFDRFTTGEGVRLVIPSPGELADPELHWSLGAVVLVFDDPLVPRFPMLSMRLEDQPQFIQNLQQLWVRYGQRNEILMERFLEVTTWYLDGTAVTYNDQQRKVLLGSDFTEWIDDLRRVWHDLEDASEDMEFAFVRPTPPCSPLSDIHILLYQQIDSQHVGLIVTKYDHAVMQGRPFSAAVVCANPPSRSAVIDAIAKTDECITPGVQCQVWRQGKLIEDASHALDQGTTLQVHIHRQTLHSWDAHEEESDENAYMQQGHVLHVSGHTMLQTQRHMTHHYECFEEDDLALRLARFSEHLSMLKSALQESRLRQKQKVLCLDGLIPSPRRTAIDCAKPLFLRQQCLQIDLGQWHSNNAVVKWHPVTLAAFETMVAWTKEPPIKISFFTDGSAAHVDGVRQGASAVVLLVHTLHDTLFGGFRCFSLFEGASAPRAEMAAILGALLWASQILEEQSQTIQDVEFGFDCLAAGLPAAGQWQILAHADIQKPARALVQWLQQRHRCQWHWNHIKAHNDHPWNEAADAAAWAALHQWIASVPITEILASLTFDSTDSKCVEWLWFVEAAQQGECGFPCLQQHIMHVDLDAPFLVSPFADHHPFVMRNERNDALQHPSSMTLRCCTANVLTLFPSEAGHGSYVTARQESLMKQFQNIHAQVIGVQETRSKASGHFVVDSFHVLSSPATSRGQGGVQLWIQQTWKTSSGTLAILARHLRILHATSRRLVVQLKHDGLHLIFLVGHAPSNVPDEEYRTWWKATTAAVPHHLRHVPTIGLVDANARVGEFVSDHVGGHQFQVENPPGSIFHQWLQDSDMYAPQTFADFHVGEGNTWFHASGAAARLDYVVLSQCLRSCQVRTSIAEIDLAMQKLDHVAVQVDLPIEFSCRVNPRCMHDFRPLPTVCDTLPPNIEWNVNVHTHAATLQRWLRTTQPPRTKAVRRKSHMTDETWHMIRWKRHHFLRVRTVQRLQNRHYLLAVFRAWKATAPVSDCSQWMRLCDQTIALHLWQYQRLSRYVTKAVRLDDKKFFIHLAEQQGQIAADEGFNRLWTSIKPLLPKNIKRSQQNIRCRGPTNADLMSHYCSLEAGEPCDYASLLSQCFEDQKSRIDEAPLSIDLAHVPSRLDVEIVARRVKSRKAPGLDTVLNEHLRCQALTFSSAFHSLFFKSWLTSAEPLQFKGGMVWTITKKKISMHAADMRGIVLLDGLGKMGHALMRNAVLPSAQDRKLKSQFGGFRDQQASFATLWLRLFGRLALHHGLSTAIVFLDVRNAFHCLLREHVFGTGLAFPPVLADLLTREGLSVTQLEHDIQNHASSFEQTVAPVTARILKDAHSHTWFASPQEAQCYTTARGSRPGSPVADIAYNLLMVSILRELQPFLRDHPQILAASSTVGIEVPVIAWVDDVAFPVLTQTAAMLDPTVADVMVQIHQIFAKYGLRLNMSPGKTEAILSYKGTGAGDCRRARFIDDHGRLPVPGHLDLHVVACYTHLGAVASQSMSIATELKTRVGKASSAFRQMRRTIFHNRHIPVKARLQLLESLVISILMYGSGAWPLLSHRQYTHVSHAILSWQRSIVGVGFWSHTRMTDYEFLATWELPCLSVRLAKHRLLLALKMYQHAPIELWNCISLEDDLCEDSWLHALRHALRWFARLCPHDVPAETDWSTVDIFKWLSAATPACANRVRIAVKKHILQEHMIQEVAHGYRDLQQVCTQHGICFDNAPVPDNLRLQRFQCSTCPASFTTPQGLSAHRWRVHHEISLERQYVFSSTCAACGKCFWTAQRLQQHLRYSRKHEDGCLAILRRHFDPQATSTPIALPDFHRNMHRLPWAYADGPASVPATTCWVRKHQHDWEQWRARWAEHGYPDELPDIICQTVFDRIRAITLQVCRDYAHDAIADQLIFQWCSFIDECERRSEIQGVYALWAFLIWGRSDITDVLECVDDVDIGPIIEQAYADLAQEFPMDPLLSELDRLHRGRPPVEIPLEVPASVRDPRNHHALESLDGCFDNPDELLSPFVDSDVLRWPRPRGGEGLAALFRIVDAQYVACSLAGPPCETWSAARHVPAPDDSPFQWPRPLRSALRPWGVHGLNLRELRQLALGSKLMLHNVRLELRVYLGGGATGMEHPAPPFDMTFASVWRTKLQSKFCMQAPGSQQIVFHQWRFGAPCVKPTTLRLLGLPPSSNVFHAEEIPGLQKPCNILEGFDHTEKRFRTAETKEYPAGLCKAMIITLFTGLRTRIRQEGSRIHSFNDLRPEDGQWMLRVAEASGTVFASDFLPDYQPNRGT</sequence>
<dbReference type="GO" id="GO:0003676">
    <property type="term" value="F:nucleic acid binding"/>
    <property type="evidence" value="ECO:0007669"/>
    <property type="project" value="InterPro"/>
</dbReference>
<comment type="caution">
    <text evidence="6">The sequence shown here is derived from an EMBL/GenBank/DDBJ whole genome shotgun (WGS) entry which is preliminary data.</text>
</comment>
<dbReference type="PROSITE" id="PS50157">
    <property type="entry name" value="ZINC_FINGER_C2H2_2"/>
    <property type="match status" value="2"/>
</dbReference>
<dbReference type="Pfam" id="PF00075">
    <property type="entry name" value="RNase_H"/>
    <property type="match status" value="1"/>
</dbReference>
<gene>
    <name evidence="6" type="ORF">C1SCF055_LOCUS1146</name>
</gene>
<protein>
    <submittedName>
        <fullName evidence="7">115 kDa protein in type-1 retrotransposable element R1DM (ORF 2) (Putative 115 kDa protein in type I retrotransposable element R1DM)</fullName>
    </submittedName>
</protein>
<dbReference type="EMBL" id="CAMXCT020000020">
    <property type="protein sequence ID" value="CAL1125949.1"/>
    <property type="molecule type" value="Genomic_DNA"/>
</dbReference>
<dbReference type="EMBL" id="CAMXCT030000020">
    <property type="protein sequence ID" value="CAL4759886.1"/>
    <property type="molecule type" value="Genomic_DNA"/>
</dbReference>
<feature type="domain" description="Reverse transcriptase" evidence="4">
    <location>
        <begin position="1479"/>
        <end position="1768"/>
    </location>
</feature>
<dbReference type="EMBL" id="CAMXCT010000020">
    <property type="protein sequence ID" value="CAI3972574.1"/>
    <property type="molecule type" value="Genomic_DNA"/>
</dbReference>
<evidence type="ECO:0000259" key="5">
    <source>
        <dbReference type="PROSITE" id="PS50879"/>
    </source>
</evidence>
<evidence type="ECO:0000313" key="8">
    <source>
        <dbReference type="Proteomes" id="UP001152797"/>
    </source>
</evidence>
<evidence type="ECO:0000313" key="7">
    <source>
        <dbReference type="EMBL" id="CAL4759886.1"/>
    </source>
</evidence>
<feature type="domain" description="C2H2-type" evidence="3">
    <location>
        <begin position="2041"/>
        <end position="2064"/>
    </location>
</feature>
<name>A0A9P1FD90_9DINO</name>
<feature type="domain" description="RNase H type-1" evidence="5">
    <location>
        <begin position="702"/>
        <end position="852"/>
    </location>
</feature>
<dbReference type="InterPro" id="IPR036691">
    <property type="entry name" value="Endo/exonu/phosph_ase_sf"/>
</dbReference>
<dbReference type="GO" id="GO:0004523">
    <property type="term" value="F:RNA-DNA hybrid ribonuclease activity"/>
    <property type="evidence" value="ECO:0007669"/>
    <property type="project" value="InterPro"/>
</dbReference>
<dbReference type="GO" id="GO:0008270">
    <property type="term" value="F:zinc ion binding"/>
    <property type="evidence" value="ECO:0007669"/>
    <property type="project" value="UniProtKB-KW"/>
</dbReference>
<dbReference type="InterPro" id="IPR013087">
    <property type="entry name" value="Znf_C2H2_type"/>
</dbReference>
<evidence type="ECO:0000259" key="3">
    <source>
        <dbReference type="PROSITE" id="PS50157"/>
    </source>
</evidence>
<feature type="compositionally biased region" description="Basic and acidic residues" evidence="2">
    <location>
        <begin position="77"/>
        <end position="96"/>
    </location>
</feature>
<accession>A0A9P1FD90</accession>
<dbReference type="OrthoDB" id="6077919at2759"/>
<feature type="domain" description="C2H2-type" evidence="3">
    <location>
        <begin position="2077"/>
        <end position="2102"/>
    </location>
</feature>
<evidence type="ECO:0000313" key="6">
    <source>
        <dbReference type="EMBL" id="CAI3972574.1"/>
    </source>
</evidence>
<dbReference type="InterPro" id="IPR012337">
    <property type="entry name" value="RNaseH-like_sf"/>
</dbReference>
<feature type="region of interest" description="Disordered" evidence="2">
    <location>
        <begin position="54"/>
        <end position="128"/>
    </location>
</feature>
<proteinExistence type="predicted"/>
<keyword evidence="8" id="KW-1185">Reference proteome</keyword>
<keyword evidence="1" id="KW-0479">Metal-binding</keyword>
<dbReference type="InterPro" id="IPR036397">
    <property type="entry name" value="RNaseH_sf"/>
</dbReference>
<dbReference type="SUPFAM" id="SSF53098">
    <property type="entry name" value="Ribonuclease H-like"/>
    <property type="match status" value="1"/>
</dbReference>
<dbReference type="InterPro" id="IPR002156">
    <property type="entry name" value="RNaseH_domain"/>
</dbReference>
<dbReference type="PANTHER" id="PTHR47027">
    <property type="entry name" value="REVERSE TRANSCRIPTASE DOMAIN-CONTAINING PROTEIN"/>
    <property type="match status" value="1"/>
</dbReference>
<dbReference type="Proteomes" id="UP001152797">
    <property type="component" value="Unassembled WGS sequence"/>
</dbReference>
<organism evidence="6">
    <name type="scientific">Cladocopium goreaui</name>
    <dbReference type="NCBI Taxonomy" id="2562237"/>
    <lineage>
        <taxon>Eukaryota</taxon>
        <taxon>Sar</taxon>
        <taxon>Alveolata</taxon>
        <taxon>Dinophyceae</taxon>
        <taxon>Suessiales</taxon>
        <taxon>Symbiodiniaceae</taxon>
        <taxon>Cladocopium</taxon>
    </lineage>
</organism>
<feature type="region of interest" description="Disordered" evidence="2">
    <location>
        <begin position="1"/>
        <end position="22"/>
    </location>
</feature>
<dbReference type="PROSITE" id="PS50878">
    <property type="entry name" value="RT_POL"/>
    <property type="match status" value="1"/>
</dbReference>
<keyword evidence="1" id="KW-0863">Zinc-finger</keyword>
<keyword evidence="1" id="KW-0862">Zinc</keyword>
<evidence type="ECO:0000256" key="2">
    <source>
        <dbReference type="SAM" id="MobiDB-lite"/>
    </source>
</evidence>
<dbReference type="Gene3D" id="3.30.420.10">
    <property type="entry name" value="Ribonuclease H-like superfamily/Ribonuclease H"/>
    <property type="match status" value="1"/>
</dbReference>
<dbReference type="InterPro" id="IPR000477">
    <property type="entry name" value="RT_dom"/>
</dbReference>
<dbReference type="SMART" id="SM00355">
    <property type="entry name" value="ZnF_C2H2"/>
    <property type="match status" value="2"/>
</dbReference>
<dbReference type="SUPFAM" id="SSF56219">
    <property type="entry name" value="DNase I-like"/>
    <property type="match status" value="1"/>
</dbReference>
<reference evidence="6" key="1">
    <citation type="submission" date="2022-10" db="EMBL/GenBank/DDBJ databases">
        <authorList>
            <person name="Chen Y."/>
            <person name="Dougan E. K."/>
            <person name="Chan C."/>
            <person name="Rhodes N."/>
            <person name="Thang M."/>
        </authorList>
    </citation>
    <scope>NUCLEOTIDE SEQUENCE</scope>
</reference>
<dbReference type="PROSITE" id="PS50879">
    <property type="entry name" value="RNASE_H_1"/>
    <property type="match status" value="1"/>
</dbReference>
<dbReference type="Gene3D" id="3.60.10.10">
    <property type="entry name" value="Endonuclease/exonuclease/phosphatase"/>
    <property type="match status" value="1"/>
</dbReference>
<dbReference type="Gene3D" id="3.30.160.60">
    <property type="entry name" value="Classic Zinc Finger"/>
    <property type="match status" value="1"/>
</dbReference>
<reference evidence="7 8" key="2">
    <citation type="submission" date="2024-05" db="EMBL/GenBank/DDBJ databases">
        <authorList>
            <person name="Chen Y."/>
            <person name="Shah S."/>
            <person name="Dougan E. K."/>
            <person name="Thang M."/>
            <person name="Chan C."/>
        </authorList>
    </citation>
    <scope>NUCLEOTIDE SEQUENCE [LARGE SCALE GENOMIC DNA]</scope>
</reference>